<sequence length="54" mass="6214">MPPRQQRSWSTHDSSRPWRSDRDVRVTLLGPVTFTEVCAPRIDEVTFSVVFVAP</sequence>
<reference evidence="1 2" key="1">
    <citation type="submission" date="2020-08" db="EMBL/GenBank/DDBJ databases">
        <title>Sequencing the genomes of 1000 actinobacteria strains.</title>
        <authorList>
            <person name="Klenk H.-P."/>
        </authorList>
    </citation>
    <scope>NUCLEOTIDE SEQUENCE [LARGE SCALE GENOMIC DNA]</scope>
    <source>
        <strain evidence="1 2">DSM 24947</strain>
    </source>
</reference>
<name>A0A7W7BNY1_9MICO</name>
<evidence type="ECO:0000313" key="2">
    <source>
        <dbReference type="Proteomes" id="UP000573729"/>
    </source>
</evidence>
<dbReference type="EMBL" id="JACHMD010000001">
    <property type="protein sequence ID" value="MBB4666152.1"/>
    <property type="molecule type" value="Genomic_DNA"/>
</dbReference>
<evidence type="ECO:0000313" key="1">
    <source>
        <dbReference type="EMBL" id="MBB4666152.1"/>
    </source>
</evidence>
<organism evidence="1 2">
    <name type="scientific">Microbacterium marinum</name>
    <dbReference type="NCBI Taxonomy" id="421115"/>
    <lineage>
        <taxon>Bacteria</taxon>
        <taxon>Bacillati</taxon>
        <taxon>Actinomycetota</taxon>
        <taxon>Actinomycetes</taxon>
        <taxon>Micrococcales</taxon>
        <taxon>Microbacteriaceae</taxon>
        <taxon>Microbacterium</taxon>
    </lineage>
</organism>
<dbReference type="AlphaFoldDB" id="A0A7W7BNY1"/>
<gene>
    <name evidence="1" type="ORF">BKA24_000861</name>
</gene>
<keyword evidence="2" id="KW-1185">Reference proteome</keyword>
<dbReference type="RefSeq" id="WP_184215514.1">
    <property type="nucleotide sequence ID" value="NZ_JACHMD010000001.1"/>
</dbReference>
<comment type="caution">
    <text evidence="1">The sequence shown here is derived from an EMBL/GenBank/DDBJ whole genome shotgun (WGS) entry which is preliminary data.</text>
</comment>
<accession>A0A7W7BNY1</accession>
<dbReference type="Proteomes" id="UP000573729">
    <property type="component" value="Unassembled WGS sequence"/>
</dbReference>
<protein>
    <submittedName>
        <fullName evidence="1">Uncharacterized protein</fullName>
    </submittedName>
</protein>
<proteinExistence type="predicted"/>